<protein>
    <submittedName>
        <fullName evidence="1">Ovule protein</fullName>
    </submittedName>
</protein>
<dbReference type="WBParaSite" id="SCUD_0002144101-mRNA-1">
    <property type="protein sequence ID" value="SCUD_0002144101-mRNA-1"/>
    <property type="gene ID" value="SCUD_0002144101"/>
</dbReference>
<evidence type="ECO:0000313" key="1">
    <source>
        <dbReference type="WBParaSite" id="SCUD_0002144101-mRNA-1"/>
    </source>
</evidence>
<dbReference type="AlphaFoldDB" id="A0A183L287"/>
<proteinExistence type="predicted"/>
<name>A0A183L287_9TREM</name>
<accession>A0A183L287</accession>
<organism evidence="1">
    <name type="scientific">Schistosoma curassoni</name>
    <dbReference type="NCBI Taxonomy" id="6186"/>
    <lineage>
        <taxon>Eukaryota</taxon>
        <taxon>Metazoa</taxon>
        <taxon>Spiralia</taxon>
        <taxon>Lophotrochozoa</taxon>
        <taxon>Platyhelminthes</taxon>
        <taxon>Trematoda</taxon>
        <taxon>Digenea</taxon>
        <taxon>Strigeidida</taxon>
        <taxon>Schistosomatoidea</taxon>
        <taxon>Schistosomatidae</taxon>
        <taxon>Schistosoma</taxon>
    </lineage>
</organism>
<reference evidence="1" key="1">
    <citation type="submission" date="2016-06" db="UniProtKB">
        <authorList>
            <consortium name="WormBaseParasite"/>
        </authorList>
    </citation>
    <scope>IDENTIFICATION</scope>
</reference>
<sequence length="73" mass="8644">MVLLVLFKPFIQYRSQILTKRFSTLLTCENVIFTLTYQNSGIISFFKLIISLINDRQLLQIYQFPLETPSRNI</sequence>